<sequence>MITGTLADSGTRARSGGSPAEAVDRAMCGEGAPSPIYEGEDGVIAWLLSGPRIGDPGKVERIVIHTSHHTHYVIGLGSGDPQKYDPTASRRAWTTRSLHLRRRVAGRDLVPSCYR</sequence>
<dbReference type="RefSeq" id="WP_378267794.1">
    <property type="nucleotide sequence ID" value="NZ_JBHUKR010000015.1"/>
</dbReference>
<dbReference type="EMBL" id="JBHUKR010000015">
    <property type="protein sequence ID" value="MFD2419763.1"/>
    <property type="molecule type" value="Genomic_DNA"/>
</dbReference>
<comment type="caution">
    <text evidence="2">The sequence shown here is derived from an EMBL/GenBank/DDBJ whole genome shotgun (WGS) entry which is preliminary data.</text>
</comment>
<evidence type="ECO:0000313" key="2">
    <source>
        <dbReference type="EMBL" id="MFD2419763.1"/>
    </source>
</evidence>
<dbReference type="InterPro" id="IPR036148">
    <property type="entry name" value="MmgE/PrpD_sf"/>
</dbReference>
<dbReference type="SUPFAM" id="SSF103378">
    <property type="entry name" value="2-methylcitrate dehydratase PrpD"/>
    <property type="match status" value="1"/>
</dbReference>
<evidence type="ECO:0000256" key="1">
    <source>
        <dbReference type="SAM" id="MobiDB-lite"/>
    </source>
</evidence>
<gene>
    <name evidence="2" type="ORF">ACFSXZ_25880</name>
</gene>
<keyword evidence="3" id="KW-1185">Reference proteome</keyword>
<accession>A0ABW5FXJ1</accession>
<reference evidence="3" key="1">
    <citation type="journal article" date="2019" name="Int. J. Syst. Evol. Microbiol.">
        <title>The Global Catalogue of Microorganisms (GCM) 10K type strain sequencing project: providing services to taxonomists for standard genome sequencing and annotation.</title>
        <authorList>
            <consortium name="The Broad Institute Genomics Platform"/>
            <consortium name="The Broad Institute Genome Sequencing Center for Infectious Disease"/>
            <person name="Wu L."/>
            <person name="Ma J."/>
        </authorList>
    </citation>
    <scope>NUCLEOTIDE SEQUENCE [LARGE SCALE GENOMIC DNA]</scope>
    <source>
        <strain evidence="3">CGMCC 4.7645</strain>
    </source>
</reference>
<feature type="region of interest" description="Disordered" evidence="1">
    <location>
        <begin position="1"/>
        <end position="33"/>
    </location>
</feature>
<name>A0ABW5FXJ1_9PSEU</name>
<dbReference type="Proteomes" id="UP001597417">
    <property type="component" value="Unassembled WGS sequence"/>
</dbReference>
<protein>
    <submittedName>
        <fullName evidence="2">Uncharacterized protein</fullName>
    </submittedName>
</protein>
<proteinExistence type="predicted"/>
<evidence type="ECO:0000313" key="3">
    <source>
        <dbReference type="Proteomes" id="UP001597417"/>
    </source>
</evidence>
<organism evidence="2 3">
    <name type="scientific">Amycolatopsis pigmentata</name>
    <dbReference type="NCBI Taxonomy" id="450801"/>
    <lineage>
        <taxon>Bacteria</taxon>
        <taxon>Bacillati</taxon>
        <taxon>Actinomycetota</taxon>
        <taxon>Actinomycetes</taxon>
        <taxon>Pseudonocardiales</taxon>
        <taxon>Pseudonocardiaceae</taxon>
        <taxon>Amycolatopsis</taxon>
    </lineage>
</organism>